<comment type="subcellular location">
    <subcellularLocation>
        <location evidence="1">Endoplasmic reticulum membrane</location>
        <topology evidence="1">Single-pass type I membrane protein</topology>
    </subcellularLocation>
</comment>
<evidence type="ECO:0000313" key="16">
    <source>
        <dbReference type="Proteomes" id="UP000007796"/>
    </source>
</evidence>
<evidence type="ECO:0000256" key="8">
    <source>
        <dbReference type="ARBA" id="ARBA00022989"/>
    </source>
</evidence>
<gene>
    <name evidence="15" type="ORF">CMQ_2121</name>
</gene>
<dbReference type="RefSeq" id="XP_014171554.1">
    <property type="nucleotide sequence ID" value="XM_014316079.1"/>
</dbReference>
<keyword evidence="10" id="KW-0325">Glycoprotein</keyword>
<evidence type="ECO:0000256" key="12">
    <source>
        <dbReference type="SAM" id="SignalP"/>
    </source>
</evidence>
<evidence type="ECO:0000256" key="7">
    <source>
        <dbReference type="ARBA" id="ARBA00022824"/>
    </source>
</evidence>
<evidence type="ECO:0000256" key="5">
    <source>
        <dbReference type="ARBA" id="ARBA00022692"/>
    </source>
</evidence>
<organism evidence="16">
    <name type="scientific">Grosmannia clavigera (strain kw1407 / UAMH 11150)</name>
    <name type="common">Blue stain fungus</name>
    <name type="synonym">Graphiocladiella clavigera</name>
    <dbReference type="NCBI Taxonomy" id="655863"/>
    <lineage>
        <taxon>Eukaryota</taxon>
        <taxon>Fungi</taxon>
        <taxon>Dikarya</taxon>
        <taxon>Ascomycota</taxon>
        <taxon>Pezizomycotina</taxon>
        <taxon>Sordariomycetes</taxon>
        <taxon>Sordariomycetidae</taxon>
        <taxon>Ophiostomatales</taxon>
        <taxon>Ophiostomataceae</taxon>
        <taxon>Leptographium</taxon>
    </lineage>
</organism>
<evidence type="ECO:0000256" key="6">
    <source>
        <dbReference type="ARBA" id="ARBA00022729"/>
    </source>
</evidence>
<dbReference type="GO" id="GO:0034975">
    <property type="term" value="P:protein folding in endoplasmic reticulum"/>
    <property type="evidence" value="ECO:0007669"/>
    <property type="project" value="TreeGrafter"/>
</dbReference>
<evidence type="ECO:0000259" key="13">
    <source>
        <dbReference type="Pfam" id="PF07774"/>
    </source>
</evidence>
<keyword evidence="9 11" id="KW-0472">Membrane</keyword>
<keyword evidence="6 12" id="KW-0732">Signal</keyword>
<dbReference type="Proteomes" id="UP000007796">
    <property type="component" value="Unassembled WGS sequence"/>
</dbReference>
<dbReference type="GO" id="GO:0072546">
    <property type="term" value="C:EMC complex"/>
    <property type="evidence" value="ECO:0007669"/>
    <property type="project" value="InterPro"/>
</dbReference>
<dbReference type="InParanoid" id="F0XJ76"/>
<evidence type="ECO:0000256" key="10">
    <source>
        <dbReference type="ARBA" id="ARBA00023180"/>
    </source>
</evidence>
<dbReference type="Gene3D" id="2.130.10.10">
    <property type="entry name" value="YVTN repeat-like/Quinoprotein amine dehydrogenase"/>
    <property type="match status" value="1"/>
</dbReference>
<feature type="domain" description="ER membrane protein complex subunit 1 C-terminal" evidence="13">
    <location>
        <begin position="792"/>
        <end position="1045"/>
    </location>
</feature>
<dbReference type="InterPro" id="IPR011678">
    <property type="entry name" value="EMC1_C"/>
</dbReference>
<feature type="domain" description="EMC1 first beta-propeller" evidence="14">
    <location>
        <begin position="22"/>
        <end position="463"/>
    </location>
</feature>
<dbReference type="InterPro" id="IPR015943">
    <property type="entry name" value="WD40/YVTN_repeat-like_dom_sf"/>
</dbReference>
<dbReference type="SUPFAM" id="SSF50998">
    <property type="entry name" value="Quinoprotein alcohol dehydrogenase-like"/>
    <property type="match status" value="1"/>
</dbReference>
<evidence type="ECO:0000256" key="2">
    <source>
        <dbReference type="ARBA" id="ARBA00007904"/>
    </source>
</evidence>
<dbReference type="EMBL" id="GL629782">
    <property type="protein sequence ID" value="EFX02072.1"/>
    <property type="molecule type" value="Genomic_DNA"/>
</dbReference>
<feature type="signal peptide" evidence="12">
    <location>
        <begin position="1"/>
        <end position="22"/>
    </location>
</feature>
<evidence type="ECO:0000256" key="3">
    <source>
        <dbReference type="ARBA" id="ARBA00011276"/>
    </source>
</evidence>
<evidence type="ECO:0000256" key="9">
    <source>
        <dbReference type="ARBA" id="ARBA00023136"/>
    </source>
</evidence>
<dbReference type="STRING" id="655863.F0XJ76"/>
<keyword evidence="8 11" id="KW-1133">Transmembrane helix</keyword>
<keyword evidence="7" id="KW-0256">Endoplasmic reticulum</keyword>
<dbReference type="HOGENOM" id="CLU_005034_0_1_1"/>
<comment type="subunit">
    <text evidence="3">Component of the ER membrane protein complex (EMC).</text>
</comment>
<feature type="chain" id="PRO_5003260729" description="ER membrane protein complex subunit 1" evidence="12">
    <location>
        <begin position="23"/>
        <end position="1049"/>
    </location>
</feature>
<feature type="transmembrane region" description="Helical" evidence="11">
    <location>
        <begin position="1016"/>
        <end position="1036"/>
    </location>
</feature>
<dbReference type="InterPro" id="IPR026895">
    <property type="entry name" value="EMC1"/>
</dbReference>
<evidence type="ECO:0000259" key="14">
    <source>
        <dbReference type="Pfam" id="PF25293"/>
    </source>
</evidence>
<evidence type="ECO:0000256" key="4">
    <source>
        <dbReference type="ARBA" id="ARBA00020824"/>
    </source>
</evidence>
<comment type="similarity">
    <text evidence="2">Belongs to the EMC1 family.</text>
</comment>
<dbReference type="InterPro" id="IPR011047">
    <property type="entry name" value="Quinoprotein_ADH-like_sf"/>
</dbReference>
<accession>F0XJ76</accession>
<evidence type="ECO:0000256" key="1">
    <source>
        <dbReference type="ARBA" id="ARBA00004115"/>
    </source>
</evidence>
<dbReference type="InterPro" id="IPR058545">
    <property type="entry name" value="Beta-prop_EMC1_1st"/>
</dbReference>
<reference evidence="15 16" key="1">
    <citation type="journal article" date="2011" name="Proc. Natl. Acad. Sci. U.S.A.">
        <title>Genome and transcriptome analyses of the mountain pine beetle-fungal symbiont Grosmannia clavigera, a lodgepole pine pathogen.</title>
        <authorList>
            <person name="DiGuistini S."/>
            <person name="Wang Y."/>
            <person name="Liao N.Y."/>
            <person name="Taylor G."/>
            <person name="Tanguay P."/>
            <person name="Feau N."/>
            <person name="Henrissat B."/>
            <person name="Chan S.K."/>
            <person name="Hesse-Orce U."/>
            <person name="Alamouti S.M."/>
            <person name="Tsui C.K.M."/>
            <person name="Docking R.T."/>
            <person name="Levasseur A."/>
            <person name="Haridas S."/>
            <person name="Robertson G."/>
            <person name="Birol I."/>
            <person name="Holt R.A."/>
            <person name="Marra M.A."/>
            <person name="Hamelin R.C."/>
            <person name="Hirst M."/>
            <person name="Jones S.J.M."/>
            <person name="Bohlmann J."/>
            <person name="Breuil C."/>
        </authorList>
    </citation>
    <scope>NUCLEOTIDE SEQUENCE [LARGE SCALE GENOMIC DNA]</scope>
    <source>
        <strain evidence="16">kw1407 / UAMH 11150</strain>
    </source>
</reference>
<dbReference type="PANTHER" id="PTHR21573">
    <property type="entry name" value="ER MEMBRANE PROTEIN COMPLEX SUBUNIT 1"/>
    <property type="match status" value="1"/>
</dbReference>
<sequence>MTATMLRSVFLAALVALPSVHATYRDEVGDIDFQYDLVGVPQEQQTFFHRPRPDDRASLLYTLSDVGVLGAVNPGSGALVWRHLLEDESDESYDATTTATTGKTYTQASGHGRLAAVDGEGWLAAGLGSSVHAWAALSGRSLWWMDFAGELVGLDVVAGAADTAASILALFREDGPASTATVLRQLSSDDGRVLWEIRDATPAGISQPLQVVAASDGRAFVISLHSSAGLRAVAVDLQTGRRLDDFVLGARSGADDLRSPADVLFIGGPAALPFVAWTDSARSKLRVSCLLSTKPQKHEFALPTDSAEVIIRTPRSLPKSASLAFVVHTRTEAKAESGALFHSGQVYKLDPTSKSVAKTHELPPASGPGAFAIGLASRDAETIYITRIGNSEMSLTSSASPSILGSWPITDSRIHAFNSAVSEIVTKPAGDGSISFAVRAAVCTDTDDWVLLRNGQLAWSRPEGLTGALAAALADRPESEQLVRALEQEAHSNPLAAYIHRVRRHIDDLEHLPAYLQTTAQRIISNILGSSSDSSVPSSEPDSFGFHKIAVLATKRGRLYGLDAASPGTIQWTKKAVDLAPGATWAVRRIHVDEARGVATVFGQTAALSVAVYTETGEAAESLSLQMLEAAEKDAEIVSTAPVTSAAGSWELAVLRGGKVAGGDGIPLEHCPRETIVVRVGQQLQGIRFVVRAATSKCIPEVTWTFVTPAGRIADIAVRPAHDPVASIGRVLGDRRVLYKYLNPNLAVVASVDEAAATLTTYLLDTVSGQVVAAATHLGVDGGKPVECLLFENTFMCTFFADYRVDDSANIAATIKGYHLTVSDLYESLEPNERGWGAAAAAVRHSSSSNETAAWFSSSLEPVEAEEGAAAVATTLEPAVVSQTWVVGARLRALAVSQTRQGITVRQVLAYLPGTHGVLGLPRVGAFLDARRPVGRDPTPAELEEGLTRYAPAFEVDPRLVVSHERDVVGIRAIVAAPTHVESTSVVLAFGRVDVFGTRVAPSLTFDLLDKSFGKASMLATVAALAVGVAVLRPMVTKKQIDMRWQAPL</sequence>
<dbReference type="Pfam" id="PF25293">
    <property type="entry name" value="Beta-prop_EMC1_N"/>
    <property type="match status" value="1"/>
</dbReference>
<keyword evidence="5 11" id="KW-0812">Transmembrane</keyword>
<dbReference type="OrthoDB" id="28092at2759"/>
<keyword evidence="16" id="KW-1185">Reference proteome</keyword>
<dbReference type="PANTHER" id="PTHR21573:SF0">
    <property type="entry name" value="ER MEMBRANE PROTEIN COMPLEX SUBUNIT 1"/>
    <property type="match status" value="1"/>
</dbReference>
<name>F0XJ76_GROCL</name>
<dbReference type="eggNOG" id="KOG2103">
    <property type="taxonomic scope" value="Eukaryota"/>
</dbReference>
<proteinExistence type="inferred from homology"/>
<dbReference type="Pfam" id="PF07774">
    <property type="entry name" value="EMC1_C"/>
    <property type="match status" value="1"/>
</dbReference>
<dbReference type="AlphaFoldDB" id="F0XJ76"/>
<dbReference type="FunCoup" id="F0XJ76">
    <property type="interactions" value="702"/>
</dbReference>
<protein>
    <recommendedName>
        <fullName evidence="4">ER membrane protein complex subunit 1</fullName>
    </recommendedName>
</protein>
<dbReference type="GeneID" id="25975076"/>
<evidence type="ECO:0000256" key="11">
    <source>
        <dbReference type="SAM" id="Phobius"/>
    </source>
</evidence>
<evidence type="ECO:0000313" key="15">
    <source>
        <dbReference type="EMBL" id="EFX02072.1"/>
    </source>
</evidence>